<name>A0A9W2Y5B9_BETSP</name>
<dbReference type="GeneID" id="129604905"/>
<feature type="region of interest" description="Disordered" evidence="1">
    <location>
        <begin position="141"/>
        <end position="166"/>
    </location>
</feature>
<dbReference type="RefSeq" id="XP_055369142.1">
    <property type="nucleotide sequence ID" value="XM_055513167.1"/>
</dbReference>
<reference evidence="3" key="1">
    <citation type="submission" date="2025-08" db="UniProtKB">
        <authorList>
            <consortium name="RefSeq"/>
        </authorList>
    </citation>
    <scope>IDENTIFICATION</scope>
</reference>
<dbReference type="Proteomes" id="UP000515150">
    <property type="component" value="Chromosome 12"/>
</dbReference>
<protein>
    <submittedName>
        <fullName evidence="3">Uncharacterized protein LOC129604905 isoform X2</fullName>
    </submittedName>
</protein>
<keyword evidence="2" id="KW-1185">Reference proteome</keyword>
<evidence type="ECO:0000256" key="1">
    <source>
        <dbReference type="SAM" id="MobiDB-lite"/>
    </source>
</evidence>
<sequence>MGRQPVTGEPLTEIYPPDVQRCTQVLCPHSSAENISLSRQPSPLISQGHYHSHQEVFRGTRGSLFPKEDRIELCSPEPRGRRRGKGAKMEPKGKGAGWSHLEDLYWFAQKRPKRQRRERERERDIDVSGEVRNVLRHSTMQNMSSCTNRRQRAGDQDGSSHPLMSAALEDSAHRISQCAQRLLKHKQRAERWQRNATRRRSR</sequence>
<proteinExistence type="predicted"/>
<evidence type="ECO:0000313" key="2">
    <source>
        <dbReference type="Proteomes" id="UP000515150"/>
    </source>
</evidence>
<gene>
    <name evidence="3" type="primary">LOC129604905</name>
</gene>
<organism evidence="2 3">
    <name type="scientific">Betta splendens</name>
    <name type="common">Siamese fighting fish</name>
    <dbReference type="NCBI Taxonomy" id="158456"/>
    <lineage>
        <taxon>Eukaryota</taxon>
        <taxon>Metazoa</taxon>
        <taxon>Chordata</taxon>
        <taxon>Craniata</taxon>
        <taxon>Vertebrata</taxon>
        <taxon>Euteleostomi</taxon>
        <taxon>Actinopterygii</taxon>
        <taxon>Neopterygii</taxon>
        <taxon>Teleostei</taxon>
        <taxon>Neoteleostei</taxon>
        <taxon>Acanthomorphata</taxon>
        <taxon>Anabantaria</taxon>
        <taxon>Anabantiformes</taxon>
        <taxon>Anabantoidei</taxon>
        <taxon>Osphronemidae</taxon>
        <taxon>Betta</taxon>
    </lineage>
</organism>
<accession>A0A9W2Y5B9</accession>
<feature type="region of interest" description="Disordered" evidence="1">
    <location>
        <begin position="75"/>
        <end position="95"/>
    </location>
</feature>
<dbReference type="AlphaFoldDB" id="A0A9W2Y5B9"/>
<feature type="region of interest" description="Disordered" evidence="1">
    <location>
        <begin position="180"/>
        <end position="202"/>
    </location>
</feature>
<evidence type="ECO:0000313" key="3">
    <source>
        <dbReference type="RefSeq" id="XP_055369142.1"/>
    </source>
</evidence>